<reference evidence="1" key="1">
    <citation type="submission" date="2018-05" db="EMBL/GenBank/DDBJ databases">
        <authorList>
            <person name="Lanie J.A."/>
            <person name="Ng W.-L."/>
            <person name="Kazmierczak K.M."/>
            <person name="Andrzejewski T.M."/>
            <person name="Davidsen T.M."/>
            <person name="Wayne K.J."/>
            <person name="Tettelin H."/>
            <person name="Glass J.I."/>
            <person name="Rusch D."/>
            <person name="Podicherti R."/>
            <person name="Tsui H.-C.T."/>
            <person name="Winkler M.E."/>
        </authorList>
    </citation>
    <scope>NUCLEOTIDE SEQUENCE</scope>
</reference>
<proteinExistence type="predicted"/>
<accession>A0A382TBN4</accession>
<dbReference type="AlphaFoldDB" id="A0A382TBN4"/>
<protein>
    <submittedName>
        <fullName evidence="1">Uncharacterized protein</fullName>
    </submittedName>
</protein>
<dbReference type="EMBL" id="UINC01134936">
    <property type="protein sequence ID" value="SVD18781.1"/>
    <property type="molecule type" value="Genomic_DNA"/>
</dbReference>
<name>A0A382TBN4_9ZZZZ</name>
<organism evidence="1">
    <name type="scientific">marine metagenome</name>
    <dbReference type="NCBI Taxonomy" id="408172"/>
    <lineage>
        <taxon>unclassified sequences</taxon>
        <taxon>metagenomes</taxon>
        <taxon>ecological metagenomes</taxon>
    </lineage>
</organism>
<evidence type="ECO:0000313" key="1">
    <source>
        <dbReference type="EMBL" id="SVD18781.1"/>
    </source>
</evidence>
<sequence>MKIKKKKPTLNELIMDVYLSSINKALVAGKNPESMYKRLQKMIEEQKKYRDSKKK</sequence>
<gene>
    <name evidence="1" type="ORF">METZ01_LOCUS371635</name>
</gene>